<feature type="domain" description="Flagellar basal-body/hook protein C-terminal" evidence="8">
    <location>
        <begin position="650"/>
        <end position="689"/>
    </location>
</feature>
<dbReference type="PANTHER" id="PTHR30033">
    <property type="entry name" value="FLAGELLAR HOOK-ASSOCIATED PROTEIN 1"/>
    <property type="match status" value="1"/>
</dbReference>
<dbReference type="InterPro" id="IPR053927">
    <property type="entry name" value="FlgK_helical"/>
</dbReference>
<comment type="caution">
    <text evidence="10">The sequence shown here is derived from an EMBL/GenBank/DDBJ whole genome shotgun (WGS) entry which is preliminary data.</text>
</comment>
<dbReference type="GO" id="GO:0009424">
    <property type="term" value="C:bacterial-type flagellum hook"/>
    <property type="evidence" value="ECO:0007669"/>
    <property type="project" value="InterPro"/>
</dbReference>
<dbReference type="PRINTS" id="PR01005">
    <property type="entry name" value="FLGHOOKAP1"/>
</dbReference>
<dbReference type="AlphaFoldDB" id="A0A6V8LVN5"/>
<dbReference type="Pfam" id="PF22638">
    <property type="entry name" value="FlgK_D1"/>
    <property type="match status" value="1"/>
</dbReference>
<comment type="similarity">
    <text evidence="3">Belongs to the flagella basal body rod proteins family.</text>
</comment>
<feature type="domain" description="Flagellar hook-associated protein FlgK helical" evidence="9">
    <location>
        <begin position="90"/>
        <end position="246"/>
    </location>
</feature>
<evidence type="ECO:0000256" key="4">
    <source>
        <dbReference type="ARBA" id="ARBA00016244"/>
    </source>
</evidence>
<dbReference type="GO" id="GO:0044780">
    <property type="term" value="P:bacterial-type flagellum assembly"/>
    <property type="evidence" value="ECO:0007669"/>
    <property type="project" value="InterPro"/>
</dbReference>
<evidence type="ECO:0000259" key="8">
    <source>
        <dbReference type="Pfam" id="PF06429"/>
    </source>
</evidence>
<evidence type="ECO:0000259" key="9">
    <source>
        <dbReference type="Pfam" id="PF22638"/>
    </source>
</evidence>
<dbReference type="EMBL" id="BLTE01000009">
    <property type="protein sequence ID" value="GFK94368.1"/>
    <property type="molecule type" value="Genomic_DNA"/>
</dbReference>
<dbReference type="InterPro" id="IPR010930">
    <property type="entry name" value="Flg_bb/hook_C_dom"/>
</dbReference>
<evidence type="ECO:0000259" key="7">
    <source>
        <dbReference type="Pfam" id="PF00460"/>
    </source>
</evidence>
<dbReference type="GO" id="GO:0005198">
    <property type="term" value="F:structural molecule activity"/>
    <property type="evidence" value="ECO:0007669"/>
    <property type="project" value="InterPro"/>
</dbReference>
<dbReference type="InterPro" id="IPR002371">
    <property type="entry name" value="FlgK"/>
</dbReference>
<dbReference type="RefSeq" id="WP_173084371.1">
    <property type="nucleotide sequence ID" value="NZ_BLTE01000009.1"/>
</dbReference>
<evidence type="ECO:0000256" key="3">
    <source>
        <dbReference type="ARBA" id="ARBA00009677"/>
    </source>
</evidence>
<keyword evidence="10" id="KW-0282">Flagellum</keyword>
<keyword evidence="10" id="KW-0966">Cell projection</keyword>
<feature type="domain" description="Flagellar basal body rod protein N-terminal" evidence="7">
    <location>
        <begin position="7"/>
        <end position="35"/>
    </location>
</feature>
<evidence type="ECO:0000256" key="5">
    <source>
        <dbReference type="ARBA" id="ARBA00022525"/>
    </source>
</evidence>
<dbReference type="PANTHER" id="PTHR30033:SF1">
    <property type="entry name" value="FLAGELLAR HOOK-ASSOCIATED PROTEIN 1"/>
    <property type="match status" value="1"/>
</dbReference>
<organism evidence="10 11">
    <name type="scientific">Fundidesulfovibrio magnetotacticus</name>
    <dbReference type="NCBI Taxonomy" id="2730080"/>
    <lineage>
        <taxon>Bacteria</taxon>
        <taxon>Pseudomonadati</taxon>
        <taxon>Thermodesulfobacteriota</taxon>
        <taxon>Desulfovibrionia</taxon>
        <taxon>Desulfovibrionales</taxon>
        <taxon>Desulfovibrionaceae</taxon>
        <taxon>Fundidesulfovibrio</taxon>
    </lineage>
</organism>
<comment type="subcellular location">
    <subcellularLocation>
        <location evidence="1">Bacterial flagellum</location>
    </subcellularLocation>
    <subcellularLocation>
        <location evidence="2">Secreted</location>
    </subcellularLocation>
</comment>
<evidence type="ECO:0000313" key="11">
    <source>
        <dbReference type="Proteomes" id="UP000494245"/>
    </source>
</evidence>
<sequence length="690" mass="71637">MSDSLLSIGQSALSNFQVALNVHGGNIANASTEGYVRRVVNFTEDTVSTSRLGIGASIQGIVRALDSFLERRRLDQTSASSYAETLSNNLSQVQSLFNDSSDTGISTLLDTYWDTLSSLASNPSDSATRTEAISTAQSLAATLADMDESLAAMASSTEDAIGSQVKSVNSILGQLADYNKAIASSDEASGLLDQRDQLLRDLAGYVDIKVTTQDDGQVRVTTAEGQTLVDGTAAYSFRLQSPTSTAALTAGSAFDGKLYFEGASSNELTIEFVTGGDCSGGATAATFKVSLDGGKTWVTDESGATATFTAGDSDHKAVVDGVSLWFGTQADEDAAPATSIAAGDKWDVMPKTGVSWVTATGGEVNVTPLAGNDAANRLSGGSLAALFTLRDEYLGSYQDSLDAFTESLVWNTNRAHSQGAGLTNLSTVLGDYAVENASVPLDQSGLHWADYLESGNLSIALYDADTGENLSVTALDFSSVTPGTSSFDPSVHSLEDVRDALNATYPGQLTASIQDGRLQIAAADGVEFQFAEDSSGLLAGLGVNTFWSGTDAGSIAVSDAVSSDPSRLCTAHVNGAGEVNSGDNTTALALSALADATLDFRLAGGISSDTIQGFMTALAAKTGSDASAASNQATYAATLLEDLDTQWESTSGVNLDEELTRVMQYQQYYQAAAKLIETAGTMFETVLALK</sequence>
<dbReference type="Proteomes" id="UP000494245">
    <property type="component" value="Unassembled WGS sequence"/>
</dbReference>
<dbReference type="InterPro" id="IPR001444">
    <property type="entry name" value="Flag_bb_rod_N"/>
</dbReference>
<dbReference type="GO" id="GO:0005576">
    <property type="term" value="C:extracellular region"/>
    <property type="evidence" value="ECO:0007669"/>
    <property type="project" value="UniProtKB-SubCell"/>
</dbReference>
<evidence type="ECO:0000313" key="10">
    <source>
        <dbReference type="EMBL" id="GFK94368.1"/>
    </source>
</evidence>
<gene>
    <name evidence="10" type="primary">flgK_2</name>
    <name evidence="10" type="ORF">NNJEOMEG_02212</name>
</gene>
<keyword evidence="10" id="KW-0969">Cilium</keyword>
<dbReference type="Pfam" id="PF00460">
    <property type="entry name" value="Flg_bb_rod"/>
    <property type="match status" value="1"/>
</dbReference>
<reference evidence="10 11" key="1">
    <citation type="submission" date="2020-04" db="EMBL/GenBank/DDBJ databases">
        <authorList>
            <consortium name="Desulfovibrio sp. FSS-1 genome sequencing consortium"/>
            <person name="Shimoshige H."/>
            <person name="Kobayashi H."/>
            <person name="Maekawa T."/>
        </authorList>
    </citation>
    <scope>NUCLEOTIDE SEQUENCE [LARGE SCALE GENOMIC DNA]</scope>
    <source>
        <strain evidence="10 11">SIID29052-01</strain>
    </source>
</reference>
<protein>
    <recommendedName>
        <fullName evidence="4">Flagellar hook-associated protein 1</fullName>
    </recommendedName>
</protein>
<name>A0A6V8LVN5_9BACT</name>
<dbReference type="SUPFAM" id="SSF64518">
    <property type="entry name" value="Phase 1 flagellin"/>
    <property type="match status" value="1"/>
</dbReference>
<reference evidence="10 11" key="2">
    <citation type="submission" date="2020-05" db="EMBL/GenBank/DDBJ databases">
        <title>Draft genome sequence of Desulfovibrio sp. strainFSS-1.</title>
        <authorList>
            <person name="Shimoshige H."/>
            <person name="Kobayashi H."/>
            <person name="Maekawa T."/>
        </authorList>
    </citation>
    <scope>NUCLEOTIDE SEQUENCE [LARGE SCALE GENOMIC DNA]</scope>
    <source>
        <strain evidence="10 11">SIID29052-01</strain>
    </source>
</reference>
<evidence type="ECO:0000256" key="6">
    <source>
        <dbReference type="ARBA" id="ARBA00023143"/>
    </source>
</evidence>
<dbReference type="Pfam" id="PF06429">
    <property type="entry name" value="Flg_bbr_C"/>
    <property type="match status" value="1"/>
</dbReference>
<keyword evidence="6" id="KW-0975">Bacterial flagellum</keyword>
<keyword evidence="11" id="KW-1185">Reference proteome</keyword>
<evidence type="ECO:0000256" key="1">
    <source>
        <dbReference type="ARBA" id="ARBA00004365"/>
    </source>
</evidence>
<dbReference type="NCBIfam" id="TIGR02492">
    <property type="entry name" value="flgK_ends"/>
    <property type="match status" value="1"/>
</dbReference>
<keyword evidence="5" id="KW-0964">Secreted</keyword>
<proteinExistence type="inferred from homology"/>
<evidence type="ECO:0000256" key="2">
    <source>
        <dbReference type="ARBA" id="ARBA00004613"/>
    </source>
</evidence>
<accession>A0A6V8LVN5</accession>